<feature type="compositionally biased region" description="Basic and acidic residues" evidence="2">
    <location>
        <begin position="397"/>
        <end position="407"/>
    </location>
</feature>
<dbReference type="InterPro" id="IPR001466">
    <property type="entry name" value="Beta-lactam-related"/>
</dbReference>
<evidence type="ECO:0000259" key="4">
    <source>
        <dbReference type="Pfam" id="PF11954"/>
    </source>
</evidence>
<sequence length="522" mass="57967">MEFFQSPTFASDVKDLMKQHHVPGLAIAIIQDGKIDSTGYGYACLDPRRPCTADTLFDIASSSKSLTAAAVGLLVNDNENFPEVQYDAVMSTLLSEDFVMSGVGYTEGVTVEDILSHRSGLPGHNDSYMSVRAARPDNARSITRNLRNLSVAAPIRSKYIYCNMMYTVATHLVEVKSGRDFGAFLEERIFKPLNMSSTSLQPSSARLRGFESSMATGYLWNKADFIYRDLESPDCPEGQGAGSIITSVNDFIKWVKALLNREDPINQKVYEGLTRMRAFVNPNATRRKRYTSPVAYAAGLDIYYYRGHMVVGHNGVTSGWGSRFFFLPDFEFGSVIVGNSEGANSVASILVRRLVDNFLGVEDDTTHHNTTKTKTKTPAPCRSINVQPKSKVNHAVKKNEEHHKSKENGQNSQSTAPQPQEMSLSAYIGSYWNPGYHDLVVQIKDGVLFVDATDRSMGFTLKFEHVSNGTQYNAHLSDRLDGGDDLVKAEFVIENGRVMKLGLHLEAALKDMIWFERKDISG</sequence>
<keyword evidence="6" id="KW-1185">Reference proteome</keyword>
<evidence type="ECO:0000259" key="3">
    <source>
        <dbReference type="Pfam" id="PF00144"/>
    </source>
</evidence>
<dbReference type="InterPro" id="IPR012338">
    <property type="entry name" value="Beta-lactam/transpept-like"/>
</dbReference>
<dbReference type="Proteomes" id="UP000509510">
    <property type="component" value="Chromosome V"/>
</dbReference>
<dbReference type="GeneID" id="55996096"/>
<name>A0A7H8R520_TALRU</name>
<evidence type="ECO:0000256" key="1">
    <source>
        <dbReference type="ARBA" id="ARBA00038215"/>
    </source>
</evidence>
<feature type="domain" description="Peptidase S12 Pab87-related C-terminal" evidence="4">
    <location>
        <begin position="415"/>
        <end position="517"/>
    </location>
</feature>
<accession>A0A7H8R520</accession>
<dbReference type="SUPFAM" id="SSF56601">
    <property type="entry name" value="beta-lactamase/transpeptidase-like"/>
    <property type="match status" value="1"/>
</dbReference>
<protein>
    <recommendedName>
        <fullName evidence="7">Beta-lactamase-related domain-containing protein</fullName>
    </recommendedName>
</protein>
<dbReference type="OrthoDB" id="5946976at2759"/>
<dbReference type="AlphaFoldDB" id="A0A7H8R520"/>
<feature type="compositionally biased region" description="Polar residues" evidence="2">
    <location>
        <begin position="409"/>
        <end position="420"/>
    </location>
</feature>
<dbReference type="InterPro" id="IPR021860">
    <property type="entry name" value="Peptidase_S12_Pab87-rel_C"/>
</dbReference>
<dbReference type="PANTHER" id="PTHR46825:SF9">
    <property type="entry name" value="BETA-LACTAMASE-RELATED DOMAIN-CONTAINING PROTEIN"/>
    <property type="match status" value="1"/>
</dbReference>
<evidence type="ECO:0000313" key="5">
    <source>
        <dbReference type="EMBL" id="QKX61460.1"/>
    </source>
</evidence>
<feature type="domain" description="Beta-lactamase-related" evidence="3">
    <location>
        <begin position="10"/>
        <end position="345"/>
    </location>
</feature>
<feature type="region of interest" description="Disordered" evidence="2">
    <location>
        <begin position="363"/>
        <end position="420"/>
    </location>
</feature>
<evidence type="ECO:0000313" key="6">
    <source>
        <dbReference type="Proteomes" id="UP000509510"/>
    </source>
</evidence>
<dbReference type="Gene3D" id="3.40.710.10">
    <property type="entry name" value="DD-peptidase/beta-lactamase superfamily"/>
    <property type="match status" value="1"/>
</dbReference>
<dbReference type="Pfam" id="PF00144">
    <property type="entry name" value="Beta-lactamase"/>
    <property type="match status" value="1"/>
</dbReference>
<dbReference type="PANTHER" id="PTHR46825">
    <property type="entry name" value="D-ALANYL-D-ALANINE-CARBOXYPEPTIDASE/ENDOPEPTIDASE AMPH"/>
    <property type="match status" value="1"/>
</dbReference>
<organism evidence="5 6">
    <name type="scientific">Talaromyces rugulosus</name>
    <name type="common">Penicillium rugulosum</name>
    <dbReference type="NCBI Taxonomy" id="121627"/>
    <lineage>
        <taxon>Eukaryota</taxon>
        <taxon>Fungi</taxon>
        <taxon>Dikarya</taxon>
        <taxon>Ascomycota</taxon>
        <taxon>Pezizomycotina</taxon>
        <taxon>Eurotiomycetes</taxon>
        <taxon>Eurotiomycetidae</taxon>
        <taxon>Eurotiales</taxon>
        <taxon>Trichocomaceae</taxon>
        <taxon>Talaromyces</taxon>
        <taxon>Talaromyces sect. Islandici</taxon>
    </lineage>
</organism>
<dbReference type="RefSeq" id="XP_035347634.1">
    <property type="nucleotide sequence ID" value="XM_035491741.1"/>
</dbReference>
<dbReference type="InterPro" id="IPR050491">
    <property type="entry name" value="AmpC-like"/>
</dbReference>
<reference evidence="6" key="1">
    <citation type="submission" date="2020-06" db="EMBL/GenBank/DDBJ databases">
        <title>A chromosome-scale genome assembly of Talaromyces rugulosus W13939.</title>
        <authorList>
            <person name="Wang B."/>
            <person name="Guo L."/>
            <person name="Ye K."/>
            <person name="Wang L."/>
        </authorList>
    </citation>
    <scope>NUCLEOTIDE SEQUENCE [LARGE SCALE GENOMIC DNA]</scope>
    <source>
        <strain evidence="6">W13939</strain>
    </source>
</reference>
<evidence type="ECO:0000256" key="2">
    <source>
        <dbReference type="SAM" id="MobiDB-lite"/>
    </source>
</evidence>
<dbReference type="KEGG" id="trg:TRUGW13939_08608"/>
<dbReference type="Pfam" id="PF11954">
    <property type="entry name" value="DUF3471"/>
    <property type="match status" value="1"/>
</dbReference>
<gene>
    <name evidence="5" type="ORF">TRUGW13939_08608</name>
</gene>
<comment type="similarity">
    <text evidence="1">Belongs to the peptidase S12 family.</text>
</comment>
<evidence type="ECO:0008006" key="7">
    <source>
        <dbReference type="Google" id="ProtNLM"/>
    </source>
</evidence>
<dbReference type="EMBL" id="CP055902">
    <property type="protein sequence ID" value="QKX61460.1"/>
    <property type="molecule type" value="Genomic_DNA"/>
</dbReference>
<proteinExistence type="inferred from homology"/>